<dbReference type="Pfam" id="PF02386">
    <property type="entry name" value="TrkH"/>
    <property type="match status" value="1"/>
</dbReference>
<evidence type="ECO:0000256" key="7">
    <source>
        <dbReference type="ARBA" id="ARBA00023065"/>
    </source>
</evidence>
<feature type="transmembrane region" description="Helical" evidence="9">
    <location>
        <begin position="452"/>
        <end position="472"/>
    </location>
</feature>
<feature type="transmembrane region" description="Helical" evidence="9">
    <location>
        <begin position="297"/>
        <end position="320"/>
    </location>
</feature>
<proteinExistence type="inferred from homology"/>
<feature type="transmembrane region" description="Helical" evidence="9">
    <location>
        <begin position="186"/>
        <end position="206"/>
    </location>
</feature>
<comment type="subcellular location">
    <subcellularLocation>
        <location evidence="1">Cell membrane</location>
        <topology evidence="1">Multi-pass membrane protein</topology>
    </subcellularLocation>
</comment>
<comment type="caution">
    <text evidence="10">The sequence shown here is derived from an EMBL/GenBank/DDBJ whole genome shotgun (WGS) entry which is preliminary data.</text>
</comment>
<dbReference type="PANTHER" id="PTHR32024">
    <property type="entry name" value="TRK SYSTEM POTASSIUM UPTAKE PROTEIN TRKG-RELATED"/>
    <property type="match status" value="1"/>
</dbReference>
<dbReference type="EMBL" id="NVUU01000007">
    <property type="protein sequence ID" value="PCI95865.1"/>
    <property type="molecule type" value="Genomic_DNA"/>
</dbReference>
<feature type="transmembrane region" description="Helical" evidence="9">
    <location>
        <begin position="241"/>
        <end position="260"/>
    </location>
</feature>
<reference evidence="11" key="1">
    <citation type="submission" date="2017-08" db="EMBL/GenBank/DDBJ databases">
        <title>A dynamic microbial community with high functional redundancy inhabits the cold, oxic subseafloor aquifer.</title>
        <authorList>
            <person name="Tully B.J."/>
            <person name="Wheat C.G."/>
            <person name="Glazer B.T."/>
            <person name="Huber J.A."/>
        </authorList>
    </citation>
    <scope>NUCLEOTIDE SEQUENCE [LARGE SCALE GENOMIC DNA]</scope>
</reference>
<dbReference type="GO" id="GO:0005886">
    <property type="term" value="C:plasma membrane"/>
    <property type="evidence" value="ECO:0007669"/>
    <property type="project" value="UniProtKB-SubCell"/>
</dbReference>
<feature type="transmembrane region" description="Helical" evidence="9">
    <location>
        <begin position="515"/>
        <end position="538"/>
    </location>
</feature>
<dbReference type="InterPro" id="IPR003445">
    <property type="entry name" value="Cat_transpt"/>
</dbReference>
<keyword evidence="8 9" id="KW-0472">Membrane</keyword>
<protein>
    <submittedName>
        <fullName evidence="10">Potassium uptake system, Trk family protein</fullName>
    </submittedName>
</protein>
<keyword evidence="3" id="KW-0813">Transport</keyword>
<accession>A0A2A4YNH6</accession>
<sequence length="541" mass="61225">MRYKEIAKLLSFYLYCLSAILLIPLCVSIYYDFIIEKHMHPYPSSFEAFAFTFGFTIILALVFHFTSRGTSKRFHRKEALFLVVLVWIFSTIIGALPFIITKTLENPIDAYFESVSGFTTTGSSVILPKKYDVQTGEEIPYVVRKAQSDEFYVYYGTINQVTNLFTNEDMRGFAAIAKPILFWRSFIQWLGGIGIIFLFITILPTLNIGGKFLYEAESHPEFSEGSYQENLRPRIKQTASYLWKIYVGLTLVETLLLYFTNTKITFFEAVLTSFSTVSTGGFSITESGIGGYNSHPITLWIIILFMICGAINFGMYFHLITGKFKKLLNVELALFFMFIVVTVGLVVWKLSSKHDFAYSFMQGSFQTISALTCTGFSTANYDIWPFPCQAIMLVVMYIGGMTGSTSGGIKTARHITLFRAFKQKMYLLFKPDMIKVLKLGDSPIDPKSLNNVFIFFWVLVIASVLGTLLMIFDGIDLETAIGLTSCTINNVGLTFRMAGPGNTCAFLPVFSKIVAIVWMFLGRLEFFAILILLTPSFWKTR</sequence>
<dbReference type="AlphaFoldDB" id="A0A2A4YNH6"/>
<keyword evidence="6 9" id="KW-1133">Transmembrane helix</keyword>
<evidence type="ECO:0000256" key="9">
    <source>
        <dbReference type="SAM" id="Phobius"/>
    </source>
</evidence>
<keyword evidence="4" id="KW-1003">Cell membrane</keyword>
<dbReference type="PANTHER" id="PTHR32024:SF2">
    <property type="entry name" value="TRK SYSTEM POTASSIUM UPTAKE PROTEIN TRKG-RELATED"/>
    <property type="match status" value="1"/>
</dbReference>
<evidence type="ECO:0000256" key="6">
    <source>
        <dbReference type="ARBA" id="ARBA00022989"/>
    </source>
</evidence>
<organism evidence="10 11">
    <name type="scientific">Aerophobetes bacterium</name>
    <dbReference type="NCBI Taxonomy" id="2030807"/>
    <lineage>
        <taxon>Bacteria</taxon>
        <taxon>Candidatus Aerophobota</taxon>
    </lineage>
</organism>
<evidence type="ECO:0000256" key="5">
    <source>
        <dbReference type="ARBA" id="ARBA00022692"/>
    </source>
</evidence>
<dbReference type="GO" id="GO:0030001">
    <property type="term" value="P:metal ion transport"/>
    <property type="evidence" value="ECO:0007669"/>
    <property type="project" value="UniProtKB-ARBA"/>
</dbReference>
<feature type="transmembrane region" description="Helical" evidence="9">
    <location>
        <begin position="332"/>
        <end position="351"/>
    </location>
</feature>
<gene>
    <name evidence="10" type="ORF">COB11_01020</name>
</gene>
<evidence type="ECO:0000256" key="1">
    <source>
        <dbReference type="ARBA" id="ARBA00004651"/>
    </source>
</evidence>
<keyword evidence="7" id="KW-0406">Ion transport</keyword>
<name>A0A2A4YNH6_UNCAE</name>
<evidence type="ECO:0000256" key="4">
    <source>
        <dbReference type="ARBA" id="ARBA00022475"/>
    </source>
</evidence>
<evidence type="ECO:0000256" key="8">
    <source>
        <dbReference type="ARBA" id="ARBA00023136"/>
    </source>
</evidence>
<feature type="transmembrane region" description="Helical" evidence="9">
    <location>
        <begin position="46"/>
        <end position="67"/>
    </location>
</feature>
<dbReference type="GO" id="GO:0008324">
    <property type="term" value="F:monoatomic cation transmembrane transporter activity"/>
    <property type="evidence" value="ECO:0007669"/>
    <property type="project" value="InterPro"/>
</dbReference>
<feature type="transmembrane region" description="Helical" evidence="9">
    <location>
        <begin position="79"/>
        <end position="100"/>
    </location>
</feature>
<dbReference type="Proteomes" id="UP000217838">
    <property type="component" value="Unassembled WGS sequence"/>
</dbReference>
<evidence type="ECO:0000256" key="3">
    <source>
        <dbReference type="ARBA" id="ARBA00022448"/>
    </source>
</evidence>
<evidence type="ECO:0000313" key="10">
    <source>
        <dbReference type="EMBL" id="PCI95865.1"/>
    </source>
</evidence>
<evidence type="ECO:0000256" key="2">
    <source>
        <dbReference type="ARBA" id="ARBA00009137"/>
    </source>
</evidence>
<keyword evidence="5 9" id="KW-0812">Transmembrane</keyword>
<comment type="similarity">
    <text evidence="2">Belongs to the TrkH potassium transport family.</text>
</comment>
<evidence type="ECO:0000313" key="11">
    <source>
        <dbReference type="Proteomes" id="UP000217838"/>
    </source>
</evidence>
<feature type="transmembrane region" description="Helical" evidence="9">
    <location>
        <begin position="12"/>
        <end position="34"/>
    </location>
</feature>